<evidence type="ECO:0000313" key="2">
    <source>
        <dbReference type="EMBL" id="GLR49295.1"/>
    </source>
</evidence>
<evidence type="ECO:0000313" key="3">
    <source>
        <dbReference type="Proteomes" id="UP001156702"/>
    </source>
</evidence>
<dbReference type="EMBL" id="BSOP01000004">
    <property type="protein sequence ID" value="GLR49295.1"/>
    <property type="molecule type" value="Genomic_DNA"/>
</dbReference>
<name>A0ABQ5ZCF2_9HYPH</name>
<proteinExistence type="predicted"/>
<dbReference type="Proteomes" id="UP001156702">
    <property type="component" value="Unassembled WGS sequence"/>
</dbReference>
<accession>A0ABQ5ZCF2</accession>
<gene>
    <name evidence="2" type="ORF">GCM10007923_05000</name>
</gene>
<keyword evidence="1" id="KW-0472">Membrane</keyword>
<dbReference type="RefSeq" id="WP_244769643.1">
    <property type="nucleotide sequence ID" value="NZ_BSOP01000004.1"/>
</dbReference>
<sequence length="115" mass="12435">MDGPADAPAARPAFTEEEIRLIRLWSLSDLSAGRQLLAQIAYFATPAVFGLYGLATGGLVVLGVAFLSILLLLAWGFVTTWRDQRNLVLMQSICRKLSAGEERGPEGFPDPASRS</sequence>
<feature type="transmembrane region" description="Helical" evidence="1">
    <location>
        <begin position="60"/>
        <end position="81"/>
    </location>
</feature>
<reference evidence="3" key="1">
    <citation type="journal article" date="2019" name="Int. J. Syst. Evol. Microbiol.">
        <title>The Global Catalogue of Microorganisms (GCM) 10K type strain sequencing project: providing services to taxonomists for standard genome sequencing and annotation.</title>
        <authorList>
            <consortium name="The Broad Institute Genomics Platform"/>
            <consortium name="The Broad Institute Genome Sequencing Center for Infectious Disease"/>
            <person name="Wu L."/>
            <person name="Ma J."/>
        </authorList>
    </citation>
    <scope>NUCLEOTIDE SEQUENCE [LARGE SCALE GENOMIC DNA]</scope>
    <source>
        <strain evidence="3">NBRC 102122</strain>
    </source>
</reference>
<organism evidence="2 3">
    <name type="scientific">Shinella yambaruensis</name>
    <dbReference type="NCBI Taxonomy" id="415996"/>
    <lineage>
        <taxon>Bacteria</taxon>
        <taxon>Pseudomonadati</taxon>
        <taxon>Pseudomonadota</taxon>
        <taxon>Alphaproteobacteria</taxon>
        <taxon>Hyphomicrobiales</taxon>
        <taxon>Rhizobiaceae</taxon>
        <taxon>Shinella</taxon>
    </lineage>
</organism>
<evidence type="ECO:0000256" key="1">
    <source>
        <dbReference type="SAM" id="Phobius"/>
    </source>
</evidence>
<protein>
    <recommendedName>
        <fullName evidence="4">DUF202 domain-containing protein</fullName>
    </recommendedName>
</protein>
<comment type="caution">
    <text evidence="2">The sequence shown here is derived from an EMBL/GenBank/DDBJ whole genome shotgun (WGS) entry which is preliminary data.</text>
</comment>
<evidence type="ECO:0008006" key="4">
    <source>
        <dbReference type="Google" id="ProtNLM"/>
    </source>
</evidence>
<keyword evidence="1" id="KW-0812">Transmembrane</keyword>
<keyword evidence="3" id="KW-1185">Reference proteome</keyword>
<keyword evidence="1" id="KW-1133">Transmembrane helix</keyword>